<evidence type="ECO:0000256" key="2">
    <source>
        <dbReference type="SAM" id="Phobius"/>
    </source>
</evidence>
<feature type="compositionally biased region" description="Polar residues" evidence="1">
    <location>
        <begin position="220"/>
        <end position="229"/>
    </location>
</feature>
<feature type="region of interest" description="Disordered" evidence="1">
    <location>
        <begin position="203"/>
        <end position="229"/>
    </location>
</feature>
<dbReference type="STRING" id="349106.PsycPRwf_1831"/>
<keyword evidence="2" id="KW-0472">Membrane</keyword>
<dbReference type="AlphaFoldDB" id="A5WGI0"/>
<keyword evidence="2" id="KW-1133">Transmembrane helix</keyword>
<evidence type="ECO:0008006" key="4">
    <source>
        <dbReference type="Google" id="ProtNLM"/>
    </source>
</evidence>
<proteinExistence type="predicted"/>
<sequence length="229" mass="25123">MTHLVTAPTHKQSDKHRGLSTMLITAVLLGSPLLLSSCGFHLRGYDAPMAYSVGSTVLSINEDDIVSFRIKRPLKQRLNAVGINVVDDIGRQINSSNQLYTSTIKVSNVQLKRYELVGVLTEVRLVLSADVIYETLNNSDGASSAPMIVKNKVQVERTYQFDEASVSIEDKQGAQIQDWLYDNLSQRIADQYVALSLPRVAPEASTKQNPKPLVVAPKSDASTNAELVP</sequence>
<reference evidence="3" key="1">
    <citation type="submission" date="2007-05" db="EMBL/GenBank/DDBJ databases">
        <title>Complete sequence of chromosome of Psychrobacter sp. PRwf-1.</title>
        <authorList>
            <consortium name="US DOE Joint Genome Institute"/>
            <person name="Copeland A."/>
            <person name="Lucas S."/>
            <person name="Lapidus A."/>
            <person name="Barry K."/>
            <person name="Detter J.C."/>
            <person name="Glavina del Rio T."/>
            <person name="Hammon N."/>
            <person name="Israni S."/>
            <person name="Dalin E."/>
            <person name="Tice H."/>
            <person name="Pitluck S."/>
            <person name="Chain P."/>
            <person name="Malfatti S."/>
            <person name="Shin M."/>
            <person name="Vergez L."/>
            <person name="Schmutz J."/>
            <person name="Larimer F."/>
            <person name="Land M."/>
            <person name="Hauser L."/>
            <person name="Kyrpides N."/>
            <person name="Kim E."/>
            <person name="Tiedje J."/>
            <person name="Richardson P."/>
        </authorList>
    </citation>
    <scope>NUCLEOTIDE SEQUENCE [LARGE SCALE GENOMIC DNA]</scope>
    <source>
        <strain evidence="3">PRwf-1</strain>
    </source>
</reference>
<dbReference type="KEGG" id="prw:PsycPRwf_1831"/>
<dbReference type="EMBL" id="CP000713">
    <property type="protein sequence ID" value="ABQ94771.1"/>
    <property type="molecule type" value="Genomic_DNA"/>
</dbReference>
<dbReference type="HOGENOM" id="CLU_1204010_0_0_6"/>
<dbReference type="Gene3D" id="3.30.160.150">
    <property type="entry name" value="Lipoprotein like domain"/>
    <property type="match status" value="1"/>
</dbReference>
<evidence type="ECO:0000256" key="1">
    <source>
        <dbReference type="SAM" id="MobiDB-lite"/>
    </source>
</evidence>
<name>A5WGI0_PSYWF</name>
<accession>A5WGI0</accession>
<organism evidence="3">
    <name type="scientific">Psychrobacter sp. (strain PRwf-1)</name>
    <dbReference type="NCBI Taxonomy" id="349106"/>
    <lineage>
        <taxon>Bacteria</taxon>
        <taxon>Pseudomonadati</taxon>
        <taxon>Pseudomonadota</taxon>
        <taxon>Gammaproteobacteria</taxon>
        <taxon>Moraxellales</taxon>
        <taxon>Moraxellaceae</taxon>
        <taxon>Psychrobacter</taxon>
    </lineage>
</organism>
<feature type="transmembrane region" description="Helical" evidence="2">
    <location>
        <begin position="21"/>
        <end position="42"/>
    </location>
</feature>
<gene>
    <name evidence="3" type="ordered locus">PsycPRwf_1831</name>
</gene>
<dbReference type="eggNOG" id="COG2980">
    <property type="taxonomic scope" value="Bacteria"/>
</dbReference>
<evidence type="ECO:0000313" key="3">
    <source>
        <dbReference type="EMBL" id="ABQ94771.1"/>
    </source>
</evidence>
<keyword evidence="2" id="KW-0812">Transmembrane</keyword>
<protein>
    <recommendedName>
        <fullName evidence="4">LPS-assembly lipoprotein LptE</fullName>
    </recommendedName>
</protein>